<evidence type="ECO:0000313" key="2">
    <source>
        <dbReference type="Proteomes" id="UP001454036"/>
    </source>
</evidence>
<reference evidence="1 2" key="1">
    <citation type="submission" date="2024-01" db="EMBL/GenBank/DDBJ databases">
        <title>The complete chloroplast genome sequence of Lithospermum erythrorhizon: insights into the phylogenetic relationship among Boraginaceae species and the maternal lineages of purple gromwells.</title>
        <authorList>
            <person name="Okada T."/>
            <person name="Watanabe K."/>
        </authorList>
    </citation>
    <scope>NUCLEOTIDE SEQUENCE [LARGE SCALE GENOMIC DNA]</scope>
</reference>
<evidence type="ECO:0000313" key="1">
    <source>
        <dbReference type="EMBL" id="GAA0153030.1"/>
    </source>
</evidence>
<name>A0AAV3PP74_LITER</name>
<proteinExistence type="predicted"/>
<organism evidence="1 2">
    <name type="scientific">Lithospermum erythrorhizon</name>
    <name type="common">Purple gromwell</name>
    <name type="synonym">Lithospermum officinale var. erythrorhizon</name>
    <dbReference type="NCBI Taxonomy" id="34254"/>
    <lineage>
        <taxon>Eukaryota</taxon>
        <taxon>Viridiplantae</taxon>
        <taxon>Streptophyta</taxon>
        <taxon>Embryophyta</taxon>
        <taxon>Tracheophyta</taxon>
        <taxon>Spermatophyta</taxon>
        <taxon>Magnoliopsida</taxon>
        <taxon>eudicotyledons</taxon>
        <taxon>Gunneridae</taxon>
        <taxon>Pentapetalae</taxon>
        <taxon>asterids</taxon>
        <taxon>lamiids</taxon>
        <taxon>Boraginales</taxon>
        <taxon>Boraginaceae</taxon>
        <taxon>Boraginoideae</taxon>
        <taxon>Lithospermeae</taxon>
        <taxon>Lithospermum</taxon>
    </lineage>
</organism>
<protein>
    <submittedName>
        <fullName evidence="1">Uncharacterized protein</fullName>
    </submittedName>
</protein>
<dbReference type="EMBL" id="BAABME010002102">
    <property type="protein sequence ID" value="GAA0153030.1"/>
    <property type="molecule type" value="Genomic_DNA"/>
</dbReference>
<keyword evidence="2" id="KW-1185">Reference proteome</keyword>
<dbReference type="Proteomes" id="UP001454036">
    <property type="component" value="Unassembled WGS sequence"/>
</dbReference>
<dbReference type="AlphaFoldDB" id="A0AAV3PP74"/>
<sequence>MEDGRSPCLLLPKYKRRKVSAIRDFPKGLKHLPDVVDLKSRKGQSCGSQDDLKATGLDDMLSCRIVDSEEKGVHQLRSKRKCDFAVVEVIRDYPKGFKRFPQDVDPKSKRDESCGSKNMKELKRYSEKVVSNAKGDEACRSKNAEELKGSCKELDLNVKGDIACGSKNESLKPIEFHETSIEHEREVGSKERVNQFGTEQQCGIGDKNKVSGFEKKPLHQNFGDFSSSVVIDGVKSWREESTPDSEQDVNHCSEQQRAFYSGNVLTSKESPKCQDIGSSLNACNQTGVTGNRHRTLPKRRRVSAVRDFPPALVRIVFNSLPLVGKGASNDHLGMVECTSSNGATMIEPKYGINDVEVDGQSRIPDEPCMNMENQEFYHPSGRSLAAVNDVQESACQLDGPDNMVYLAPADIASFFSDDCCNGFLFEDDVEPSKTDGQSWQDGSMD</sequence>
<accession>A0AAV3PP74</accession>
<comment type="caution">
    <text evidence="1">The sequence shown here is derived from an EMBL/GenBank/DDBJ whole genome shotgun (WGS) entry which is preliminary data.</text>
</comment>
<gene>
    <name evidence="1" type="ORF">LIER_11362</name>
</gene>